<evidence type="ECO:0000313" key="1">
    <source>
        <dbReference type="EMBL" id="TKC59137.1"/>
    </source>
</evidence>
<comment type="caution">
    <text evidence="1">The sequence shown here is derived from an EMBL/GenBank/DDBJ whole genome shotgun (WGS) entry which is preliminary data.</text>
</comment>
<organism evidence="1 2">
    <name type="scientific">Pedobacter hiemivivus</name>
    <dbReference type="NCBI Taxonomy" id="2530454"/>
    <lineage>
        <taxon>Bacteria</taxon>
        <taxon>Pseudomonadati</taxon>
        <taxon>Bacteroidota</taxon>
        <taxon>Sphingobacteriia</taxon>
        <taxon>Sphingobacteriales</taxon>
        <taxon>Sphingobacteriaceae</taxon>
        <taxon>Pedobacter</taxon>
    </lineage>
</organism>
<reference evidence="1 2" key="1">
    <citation type="submission" date="2019-04" db="EMBL/GenBank/DDBJ databases">
        <title>Pedobacter sp. RP-1-16 sp. nov., isolated from Arctic soil.</title>
        <authorList>
            <person name="Dahal R.H."/>
            <person name="Kim D.-U."/>
        </authorList>
    </citation>
    <scope>NUCLEOTIDE SEQUENCE [LARGE SCALE GENOMIC DNA]</scope>
    <source>
        <strain evidence="1 2">RP-1-16</strain>
    </source>
</reference>
<accession>A0A4U1G5U8</accession>
<dbReference type="Proteomes" id="UP000309594">
    <property type="component" value="Unassembled WGS sequence"/>
</dbReference>
<dbReference type="EMBL" id="SWDX01000006">
    <property type="protein sequence ID" value="TKC59137.1"/>
    <property type="molecule type" value="Genomic_DNA"/>
</dbReference>
<gene>
    <name evidence="1" type="ORF">FBD94_16520</name>
</gene>
<sequence length="66" mass="7545">MEAIFSEKDKTLSESYVKEYLQNFLKQTAAPGLVKENDLVHQFFPGITLTELNMISASCIQDTNRF</sequence>
<evidence type="ECO:0000313" key="2">
    <source>
        <dbReference type="Proteomes" id="UP000309594"/>
    </source>
</evidence>
<protein>
    <submittedName>
        <fullName evidence="1">Uncharacterized protein</fullName>
    </submittedName>
</protein>
<dbReference type="AlphaFoldDB" id="A0A4U1G5U8"/>
<dbReference type="RefSeq" id="WP_136881011.1">
    <property type="nucleotide sequence ID" value="NZ_SWDX01000006.1"/>
</dbReference>
<name>A0A4U1G5U8_9SPHI</name>
<proteinExistence type="predicted"/>